<reference evidence="9" key="2">
    <citation type="submission" date="2014-09" db="EMBL/GenBank/DDBJ databases">
        <title>Criblamydia sequanensis harbors a mega-plasmid encoding arsenite resistance.</title>
        <authorList>
            <person name="Bertelli C."/>
            <person name="Goesmann A."/>
            <person name="Greub G."/>
        </authorList>
    </citation>
    <scope>NUCLEOTIDE SEQUENCE [LARGE SCALE GENOMIC DNA]</scope>
    <source>
        <strain evidence="9">CRIB-18</strain>
    </source>
</reference>
<dbReference type="GO" id="GO:0009279">
    <property type="term" value="C:cell outer membrane"/>
    <property type="evidence" value="ECO:0007669"/>
    <property type="project" value="UniProtKB-SubCell"/>
</dbReference>
<evidence type="ECO:0000256" key="5">
    <source>
        <dbReference type="ARBA" id="ARBA00022729"/>
    </source>
</evidence>
<dbReference type="RefSeq" id="WP_041017038.1">
    <property type="nucleotide sequence ID" value="NZ_CCEJ010000003.1"/>
</dbReference>
<evidence type="ECO:0000256" key="1">
    <source>
        <dbReference type="ARBA" id="ARBA00004571"/>
    </source>
</evidence>
<reference evidence="9" key="1">
    <citation type="submission" date="2013-12" db="EMBL/GenBank/DDBJ databases">
        <authorList>
            <person name="Linke B."/>
        </authorList>
    </citation>
    <scope>NUCLEOTIDE SEQUENCE [LARGE SCALE GENOMIC DNA]</scope>
    <source>
        <strain evidence="9">CRIB-18</strain>
    </source>
</reference>
<evidence type="ECO:0000313" key="9">
    <source>
        <dbReference type="EMBL" id="CDR33571.1"/>
    </source>
</evidence>
<keyword evidence="10" id="KW-1185">Reference proteome</keyword>
<feature type="signal peptide" evidence="8">
    <location>
        <begin position="1"/>
        <end position="26"/>
    </location>
</feature>
<evidence type="ECO:0000256" key="6">
    <source>
        <dbReference type="ARBA" id="ARBA00023136"/>
    </source>
</evidence>
<dbReference type="InterPro" id="IPR005017">
    <property type="entry name" value="OMPP1/FadL/TodX"/>
</dbReference>
<evidence type="ECO:0000256" key="8">
    <source>
        <dbReference type="SAM" id="SignalP"/>
    </source>
</evidence>
<protein>
    <submittedName>
        <fullName evidence="9">Conserved putative secreted protein</fullName>
    </submittedName>
</protein>
<sequence length="443" mass="49673">MKWRNFSLKLCASLACLMPVLSPLEAVLAGIKVTGRAATSVSAPNDAFAAAYNPAASVLVPDRIDNGISWVHFNQELNVEDNESILNIIFPDNQLNGTRNAAKTADVYVPEFGVVKHFCRDICGCPIDFVAGLTVYNRYYLKTTYGRNIPLFGTSPVGVEYLMETVAPNFAVRLSRMHSIGLALNINVQRVKVNGIENFANPLFSSSPENATNKGYNWSTGFGVTLGYLFTPWDNFRIGLSWTPKTHMRRFHKYKGFLADRGKFDNPMRFQAGISWDPWDCLTLAADYEYIRWRDIPHLRNPLLPNLFVSELGDPDGAGFGWNNQHYYRFGVEYHYNKCWDFRAGYRHSKSPIPPSQAAINLLTMEACEDVLTLGTTYHVNPCNELTILYAYGFSHTIHGKNSIPSVPIPFPPFPNPVNVFGGGEANIKQSLQVLGLSYGRRF</sequence>
<keyword evidence="5 8" id="KW-0732">Signal</keyword>
<dbReference type="EMBL" id="CCEJ010000003">
    <property type="protein sequence ID" value="CDR33571.1"/>
    <property type="molecule type" value="Genomic_DNA"/>
</dbReference>
<dbReference type="PANTHER" id="PTHR35093">
    <property type="entry name" value="OUTER MEMBRANE PROTEIN NMB0088-RELATED"/>
    <property type="match status" value="1"/>
</dbReference>
<organism evidence="9 10">
    <name type="scientific">Candidatus Criblamydia sequanensis CRIB-18</name>
    <dbReference type="NCBI Taxonomy" id="1437425"/>
    <lineage>
        <taxon>Bacteria</taxon>
        <taxon>Pseudomonadati</taxon>
        <taxon>Chlamydiota</taxon>
        <taxon>Chlamydiia</taxon>
        <taxon>Parachlamydiales</taxon>
        <taxon>Candidatus Criblamydiaceae</taxon>
        <taxon>Candidatus Criblamydia</taxon>
    </lineage>
</organism>
<comment type="similarity">
    <text evidence="2">Belongs to the OmpP1/FadL family.</text>
</comment>
<evidence type="ECO:0000256" key="2">
    <source>
        <dbReference type="ARBA" id="ARBA00008163"/>
    </source>
</evidence>
<dbReference type="STRING" id="1437425.CSEC_0739"/>
<gene>
    <name evidence="9" type="ORF">CSEC_0739</name>
</gene>
<evidence type="ECO:0000313" key="10">
    <source>
        <dbReference type="Proteomes" id="UP000031552"/>
    </source>
</evidence>
<dbReference type="Pfam" id="PF03349">
    <property type="entry name" value="Toluene_X"/>
    <property type="match status" value="1"/>
</dbReference>
<dbReference type="OrthoDB" id="19849at2"/>
<comment type="caution">
    <text evidence="9">The sequence shown here is derived from an EMBL/GenBank/DDBJ whole genome shotgun (WGS) entry which is preliminary data.</text>
</comment>
<feature type="chain" id="PRO_5001853750" evidence="8">
    <location>
        <begin position="27"/>
        <end position="443"/>
    </location>
</feature>
<comment type="subcellular location">
    <subcellularLocation>
        <location evidence="1">Cell outer membrane</location>
        <topology evidence="1">Multi-pass membrane protein</topology>
    </subcellularLocation>
</comment>
<name>A0A090CYM0_9BACT</name>
<keyword evidence="3" id="KW-1134">Transmembrane beta strand</keyword>
<dbReference type="eggNOG" id="COG2067">
    <property type="taxonomic scope" value="Bacteria"/>
</dbReference>
<dbReference type="GO" id="GO:0015483">
    <property type="term" value="F:long-chain fatty acid transporting porin activity"/>
    <property type="evidence" value="ECO:0007669"/>
    <property type="project" value="TreeGrafter"/>
</dbReference>
<dbReference type="SUPFAM" id="SSF56935">
    <property type="entry name" value="Porins"/>
    <property type="match status" value="1"/>
</dbReference>
<dbReference type="AlphaFoldDB" id="A0A090CYM0"/>
<keyword evidence="6" id="KW-0472">Membrane</keyword>
<evidence type="ECO:0000256" key="3">
    <source>
        <dbReference type="ARBA" id="ARBA00022452"/>
    </source>
</evidence>
<proteinExistence type="inferred from homology"/>
<dbReference type="PANTHER" id="PTHR35093:SF8">
    <property type="entry name" value="OUTER MEMBRANE PROTEIN NMB0088-RELATED"/>
    <property type="match status" value="1"/>
</dbReference>
<evidence type="ECO:0000256" key="4">
    <source>
        <dbReference type="ARBA" id="ARBA00022692"/>
    </source>
</evidence>
<evidence type="ECO:0000256" key="7">
    <source>
        <dbReference type="ARBA" id="ARBA00023237"/>
    </source>
</evidence>
<keyword evidence="7" id="KW-0998">Cell outer membrane</keyword>
<accession>A0A090CYM0</accession>
<keyword evidence="4" id="KW-0812">Transmembrane</keyword>
<dbReference type="Gene3D" id="2.40.160.60">
    <property type="entry name" value="Outer membrane protein transport protein (OMPP1/FadL/TodX)"/>
    <property type="match status" value="1"/>
</dbReference>
<dbReference type="Proteomes" id="UP000031552">
    <property type="component" value="Unassembled WGS sequence"/>
</dbReference>